<comment type="caution">
    <text evidence="1">The sequence shown here is derived from an EMBL/GenBank/DDBJ whole genome shotgun (WGS) entry which is preliminary data.</text>
</comment>
<evidence type="ECO:0000313" key="2">
    <source>
        <dbReference type="Proteomes" id="UP000447434"/>
    </source>
</evidence>
<dbReference type="Proteomes" id="UP000447434">
    <property type="component" value="Chromosome 14"/>
</dbReference>
<keyword evidence="2" id="KW-1185">Reference proteome</keyword>
<protein>
    <submittedName>
        <fullName evidence="1">Uncharacterized protein</fullName>
    </submittedName>
</protein>
<evidence type="ECO:0000313" key="1">
    <source>
        <dbReference type="EMBL" id="KAE9600106.1"/>
    </source>
</evidence>
<gene>
    <name evidence="1" type="ORF">Lalb_Chr14g0369421</name>
</gene>
<organism evidence="1 2">
    <name type="scientific">Lupinus albus</name>
    <name type="common">White lupine</name>
    <name type="synonym">Lupinus termis</name>
    <dbReference type="NCBI Taxonomy" id="3870"/>
    <lineage>
        <taxon>Eukaryota</taxon>
        <taxon>Viridiplantae</taxon>
        <taxon>Streptophyta</taxon>
        <taxon>Embryophyta</taxon>
        <taxon>Tracheophyta</taxon>
        <taxon>Spermatophyta</taxon>
        <taxon>Magnoliopsida</taxon>
        <taxon>eudicotyledons</taxon>
        <taxon>Gunneridae</taxon>
        <taxon>Pentapetalae</taxon>
        <taxon>rosids</taxon>
        <taxon>fabids</taxon>
        <taxon>Fabales</taxon>
        <taxon>Fabaceae</taxon>
        <taxon>Papilionoideae</taxon>
        <taxon>50 kb inversion clade</taxon>
        <taxon>genistoids sensu lato</taxon>
        <taxon>core genistoids</taxon>
        <taxon>Genisteae</taxon>
        <taxon>Lupinus</taxon>
    </lineage>
</organism>
<proteinExistence type="predicted"/>
<sequence>MIVPCFKLLKLCVVVFVNWYVMIISIRIDGLKLPLTYSNASLTDTTFASIDLQESMHE</sequence>
<accession>A0A6A4P2I2</accession>
<reference evidence="2" key="1">
    <citation type="journal article" date="2020" name="Nat. Commun.">
        <title>Genome sequence of the cluster root forming white lupin.</title>
        <authorList>
            <person name="Hufnagel B."/>
            <person name="Marques A."/>
            <person name="Soriano A."/>
            <person name="Marques L."/>
            <person name="Divol F."/>
            <person name="Doumas P."/>
            <person name="Sallet E."/>
            <person name="Mancinotti D."/>
            <person name="Carrere S."/>
            <person name="Marande W."/>
            <person name="Arribat S."/>
            <person name="Keller J."/>
            <person name="Huneau C."/>
            <person name="Blein T."/>
            <person name="Aime D."/>
            <person name="Laguerre M."/>
            <person name="Taylor J."/>
            <person name="Schubert V."/>
            <person name="Nelson M."/>
            <person name="Geu-Flores F."/>
            <person name="Crespi M."/>
            <person name="Gallardo-Guerrero K."/>
            <person name="Delaux P.-M."/>
            <person name="Salse J."/>
            <person name="Berges H."/>
            <person name="Guyot R."/>
            <person name="Gouzy J."/>
            <person name="Peret B."/>
        </authorList>
    </citation>
    <scope>NUCLEOTIDE SEQUENCE [LARGE SCALE GENOMIC DNA]</scope>
    <source>
        <strain evidence="2">cv. Amiga</strain>
    </source>
</reference>
<dbReference type="AlphaFoldDB" id="A0A6A4P2I2"/>
<name>A0A6A4P2I2_LUPAL</name>
<dbReference type="EMBL" id="WOCE01000014">
    <property type="protein sequence ID" value="KAE9600106.1"/>
    <property type="molecule type" value="Genomic_DNA"/>
</dbReference>